<reference evidence="2 3" key="1">
    <citation type="journal article" date="2019" name="Emerg. Microbes Infect.">
        <title>Comprehensive subspecies identification of 175 nontuberculous mycobacteria species based on 7547 genomic profiles.</title>
        <authorList>
            <person name="Matsumoto Y."/>
            <person name="Kinjo T."/>
            <person name="Motooka D."/>
            <person name="Nabeya D."/>
            <person name="Jung N."/>
            <person name="Uechi K."/>
            <person name="Horii T."/>
            <person name="Iida T."/>
            <person name="Fujita J."/>
            <person name="Nakamura S."/>
        </authorList>
    </citation>
    <scope>NUCLEOTIDE SEQUENCE [LARGE SCALE GENOMIC DNA]</scope>
    <source>
        <strain evidence="2 3">JCM 30395</strain>
    </source>
</reference>
<evidence type="ECO:0008006" key="4">
    <source>
        <dbReference type="Google" id="ProtNLM"/>
    </source>
</evidence>
<proteinExistence type="predicted"/>
<dbReference type="AlphaFoldDB" id="A0A7I7SXA3"/>
<keyword evidence="1" id="KW-0812">Transmembrane</keyword>
<sequence>MTERFPAGPGVLVTLMSALASLFLVGQRYQRVRQTVMAGQTPLSRYLIPAATVFTVGVILAIGAGIVVEYTRL</sequence>
<dbReference type="EMBL" id="AP022595">
    <property type="protein sequence ID" value="BBY61230.1"/>
    <property type="molecule type" value="Genomic_DNA"/>
</dbReference>
<keyword evidence="1" id="KW-0472">Membrane</keyword>
<gene>
    <name evidence="2" type="ORF">MSAR_43660</name>
</gene>
<keyword evidence="1" id="KW-1133">Transmembrane helix</keyword>
<evidence type="ECO:0000313" key="2">
    <source>
        <dbReference type="EMBL" id="BBY61230.1"/>
    </source>
</evidence>
<dbReference type="KEGG" id="msar:MSAR_43660"/>
<evidence type="ECO:0000313" key="3">
    <source>
        <dbReference type="Proteomes" id="UP000466445"/>
    </source>
</evidence>
<dbReference type="RefSeq" id="WP_235677853.1">
    <property type="nucleotide sequence ID" value="NZ_AP022595.1"/>
</dbReference>
<evidence type="ECO:0000256" key="1">
    <source>
        <dbReference type="SAM" id="Phobius"/>
    </source>
</evidence>
<dbReference type="Proteomes" id="UP000466445">
    <property type="component" value="Chromosome"/>
</dbReference>
<protein>
    <recommendedName>
        <fullName evidence="4">DUF202 domain-containing protein</fullName>
    </recommendedName>
</protein>
<name>A0A7I7SXA3_9MYCO</name>
<feature type="transmembrane region" description="Helical" evidence="1">
    <location>
        <begin position="6"/>
        <end position="25"/>
    </location>
</feature>
<feature type="transmembrane region" description="Helical" evidence="1">
    <location>
        <begin position="46"/>
        <end position="68"/>
    </location>
</feature>
<accession>A0A7I7SXA3</accession>
<keyword evidence="3" id="KW-1185">Reference proteome</keyword>
<organism evidence="2 3">
    <name type="scientific">Mycolicibacterium sarraceniae</name>
    <dbReference type="NCBI Taxonomy" id="1534348"/>
    <lineage>
        <taxon>Bacteria</taxon>
        <taxon>Bacillati</taxon>
        <taxon>Actinomycetota</taxon>
        <taxon>Actinomycetes</taxon>
        <taxon>Mycobacteriales</taxon>
        <taxon>Mycobacteriaceae</taxon>
        <taxon>Mycolicibacterium</taxon>
    </lineage>
</organism>